<evidence type="ECO:0000313" key="1">
    <source>
        <dbReference type="EMBL" id="VDI47367.1"/>
    </source>
</evidence>
<protein>
    <submittedName>
        <fullName evidence="1">Uncharacterized protein</fullName>
    </submittedName>
</protein>
<organism evidence="1 2">
    <name type="scientific">Mytilus galloprovincialis</name>
    <name type="common">Mediterranean mussel</name>
    <dbReference type="NCBI Taxonomy" id="29158"/>
    <lineage>
        <taxon>Eukaryota</taxon>
        <taxon>Metazoa</taxon>
        <taxon>Spiralia</taxon>
        <taxon>Lophotrochozoa</taxon>
        <taxon>Mollusca</taxon>
        <taxon>Bivalvia</taxon>
        <taxon>Autobranchia</taxon>
        <taxon>Pteriomorphia</taxon>
        <taxon>Mytilida</taxon>
        <taxon>Mytiloidea</taxon>
        <taxon>Mytilidae</taxon>
        <taxon>Mytilinae</taxon>
        <taxon>Mytilus</taxon>
    </lineage>
</organism>
<evidence type="ECO:0000313" key="2">
    <source>
        <dbReference type="Proteomes" id="UP000596742"/>
    </source>
</evidence>
<comment type="caution">
    <text evidence="1">The sequence shown here is derived from an EMBL/GenBank/DDBJ whole genome shotgun (WGS) entry which is preliminary data.</text>
</comment>
<reference evidence="1" key="1">
    <citation type="submission" date="2018-11" db="EMBL/GenBank/DDBJ databases">
        <authorList>
            <person name="Alioto T."/>
            <person name="Alioto T."/>
        </authorList>
    </citation>
    <scope>NUCLEOTIDE SEQUENCE</scope>
</reference>
<dbReference type="AlphaFoldDB" id="A0A8B6FD31"/>
<keyword evidence="2" id="KW-1185">Reference proteome</keyword>
<proteinExistence type="predicted"/>
<name>A0A8B6FD31_MYTGA</name>
<dbReference type="EMBL" id="UYJE01006603">
    <property type="protein sequence ID" value="VDI47367.1"/>
    <property type="molecule type" value="Genomic_DNA"/>
</dbReference>
<gene>
    <name evidence="1" type="ORF">MGAL_10B042607</name>
</gene>
<dbReference type="Proteomes" id="UP000596742">
    <property type="component" value="Unassembled WGS sequence"/>
</dbReference>
<sequence>EGFPNACDFNLGIDGKVDIQKFLSSHQSIKFDWNKVKVKIMNEKKERKRKIEKGLKWIKYK</sequence>
<accession>A0A8B6FD31</accession>
<feature type="non-terminal residue" evidence="1">
    <location>
        <position position="61"/>
    </location>
</feature>